<reference evidence="1 2" key="1">
    <citation type="submission" date="2021-06" db="EMBL/GenBank/DDBJ databases">
        <title>Caerostris darwini draft genome.</title>
        <authorList>
            <person name="Kono N."/>
            <person name="Arakawa K."/>
        </authorList>
    </citation>
    <scope>NUCLEOTIDE SEQUENCE [LARGE SCALE GENOMIC DNA]</scope>
</reference>
<dbReference type="AlphaFoldDB" id="A0AAV4QU51"/>
<protein>
    <submittedName>
        <fullName evidence="1">Uncharacterized protein</fullName>
    </submittedName>
</protein>
<proteinExistence type="predicted"/>
<evidence type="ECO:0000313" key="2">
    <source>
        <dbReference type="Proteomes" id="UP001054837"/>
    </source>
</evidence>
<name>A0AAV4QU51_9ARAC</name>
<dbReference type="Proteomes" id="UP001054837">
    <property type="component" value="Unassembled WGS sequence"/>
</dbReference>
<keyword evidence="2" id="KW-1185">Reference proteome</keyword>
<sequence length="62" mass="7355">MDNKNLPSFSFKTAADAEDRIKELTTIYLTCLQESSSPKFKPPPKRLPHHIQYNIKLRNYYR</sequence>
<dbReference type="EMBL" id="BPLQ01005188">
    <property type="protein sequence ID" value="GIY13183.1"/>
    <property type="molecule type" value="Genomic_DNA"/>
</dbReference>
<accession>A0AAV4QU51</accession>
<gene>
    <name evidence="1" type="ORF">CDAR_507651</name>
</gene>
<feature type="non-terminal residue" evidence="1">
    <location>
        <position position="62"/>
    </location>
</feature>
<evidence type="ECO:0000313" key="1">
    <source>
        <dbReference type="EMBL" id="GIY13183.1"/>
    </source>
</evidence>
<comment type="caution">
    <text evidence="1">The sequence shown here is derived from an EMBL/GenBank/DDBJ whole genome shotgun (WGS) entry which is preliminary data.</text>
</comment>
<organism evidence="1 2">
    <name type="scientific">Caerostris darwini</name>
    <dbReference type="NCBI Taxonomy" id="1538125"/>
    <lineage>
        <taxon>Eukaryota</taxon>
        <taxon>Metazoa</taxon>
        <taxon>Ecdysozoa</taxon>
        <taxon>Arthropoda</taxon>
        <taxon>Chelicerata</taxon>
        <taxon>Arachnida</taxon>
        <taxon>Araneae</taxon>
        <taxon>Araneomorphae</taxon>
        <taxon>Entelegynae</taxon>
        <taxon>Araneoidea</taxon>
        <taxon>Araneidae</taxon>
        <taxon>Caerostris</taxon>
    </lineage>
</organism>